<dbReference type="Proteomes" id="UP001363622">
    <property type="component" value="Unassembled WGS sequence"/>
</dbReference>
<dbReference type="EMBL" id="JBBPHU010000018">
    <property type="protein sequence ID" value="KAK7509382.1"/>
    <property type="molecule type" value="Genomic_DNA"/>
</dbReference>
<feature type="transmembrane region" description="Helical" evidence="6">
    <location>
        <begin position="360"/>
        <end position="387"/>
    </location>
</feature>
<feature type="transmembrane region" description="Helical" evidence="6">
    <location>
        <begin position="254"/>
        <end position="272"/>
    </location>
</feature>
<feature type="transmembrane region" description="Helical" evidence="6">
    <location>
        <begin position="197"/>
        <end position="216"/>
    </location>
</feature>
<feature type="transmembrane region" description="Helical" evidence="6">
    <location>
        <begin position="473"/>
        <end position="489"/>
    </location>
</feature>
<name>A0ABR1KA60_9PEZI</name>
<organism evidence="8 9">
    <name type="scientific">Phyllosticta citriasiana</name>
    <dbReference type="NCBI Taxonomy" id="595635"/>
    <lineage>
        <taxon>Eukaryota</taxon>
        <taxon>Fungi</taxon>
        <taxon>Dikarya</taxon>
        <taxon>Ascomycota</taxon>
        <taxon>Pezizomycotina</taxon>
        <taxon>Dothideomycetes</taxon>
        <taxon>Dothideomycetes incertae sedis</taxon>
        <taxon>Botryosphaeriales</taxon>
        <taxon>Phyllostictaceae</taxon>
        <taxon>Phyllosticta</taxon>
    </lineage>
</organism>
<keyword evidence="9" id="KW-1185">Reference proteome</keyword>
<comment type="subcellular location">
    <subcellularLocation>
        <location evidence="1">Membrane</location>
        <topology evidence="1">Multi-pass membrane protein</topology>
    </subcellularLocation>
</comment>
<feature type="transmembrane region" description="Helical" evidence="6">
    <location>
        <begin position="134"/>
        <end position="153"/>
    </location>
</feature>
<proteinExistence type="predicted"/>
<reference evidence="8 9" key="1">
    <citation type="submission" date="2024-04" db="EMBL/GenBank/DDBJ databases">
        <title>Phyllosticta paracitricarpa is synonymous to the EU quarantine fungus P. citricarpa based on phylogenomic analyses.</title>
        <authorList>
            <consortium name="Lawrence Berkeley National Laboratory"/>
            <person name="Van Ingen-Buijs V.A."/>
            <person name="Van Westerhoven A.C."/>
            <person name="Haridas S."/>
            <person name="Skiadas P."/>
            <person name="Martin F."/>
            <person name="Groenewald J.Z."/>
            <person name="Crous P.W."/>
            <person name="Seidl M.F."/>
        </authorList>
    </citation>
    <scope>NUCLEOTIDE SEQUENCE [LARGE SCALE GENOMIC DNA]</scope>
    <source>
        <strain evidence="8 9">CBS 123371</strain>
    </source>
</reference>
<dbReference type="InterPro" id="IPR020846">
    <property type="entry name" value="MFS_dom"/>
</dbReference>
<dbReference type="InterPro" id="IPR011701">
    <property type="entry name" value="MFS"/>
</dbReference>
<dbReference type="Gene3D" id="1.20.1720.10">
    <property type="entry name" value="Multidrug resistance protein D"/>
    <property type="match status" value="1"/>
</dbReference>
<dbReference type="PANTHER" id="PTHR23502:SF159">
    <property type="entry name" value="TRANSPORTER, PUTATIVE (AFU_ORTHOLOGUE AFUA_4G14230)-RELATED"/>
    <property type="match status" value="1"/>
</dbReference>
<dbReference type="InterPro" id="IPR036259">
    <property type="entry name" value="MFS_trans_sf"/>
</dbReference>
<feature type="transmembrane region" description="Helical" evidence="6">
    <location>
        <begin position="97"/>
        <end position="114"/>
    </location>
</feature>
<keyword evidence="2 6" id="KW-0812">Transmembrane</keyword>
<evidence type="ECO:0000256" key="3">
    <source>
        <dbReference type="ARBA" id="ARBA00022989"/>
    </source>
</evidence>
<feature type="region of interest" description="Disordered" evidence="5">
    <location>
        <begin position="1"/>
        <end position="52"/>
    </location>
</feature>
<gene>
    <name evidence="8" type="ORF">IWZ03DRAFT_390554</name>
</gene>
<feature type="compositionally biased region" description="Polar residues" evidence="5">
    <location>
        <begin position="1"/>
        <end position="14"/>
    </location>
</feature>
<evidence type="ECO:0000256" key="5">
    <source>
        <dbReference type="SAM" id="MobiDB-lite"/>
    </source>
</evidence>
<dbReference type="SUPFAM" id="SSF103473">
    <property type="entry name" value="MFS general substrate transporter"/>
    <property type="match status" value="1"/>
</dbReference>
<evidence type="ECO:0000259" key="7">
    <source>
        <dbReference type="PROSITE" id="PS50850"/>
    </source>
</evidence>
<evidence type="ECO:0000313" key="8">
    <source>
        <dbReference type="EMBL" id="KAK7509382.1"/>
    </source>
</evidence>
<evidence type="ECO:0000256" key="2">
    <source>
        <dbReference type="ARBA" id="ARBA00022692"/>
    </source>
</evidence>
<keyword evidence="3 6" id="KW-1133">Transmembrane helix</keyword>
<feature type="transmembrane region" description="Helical" evidence="6">
    <location>
        <begin position="408"/>
        <end position="426"/>
    </location>
</feature>
<keyword evidence="4 6" id="KW-0472">Membrane</keyword>
<evidence type="ECO:0000256" key="1">
    <source>
        <dbReference type="ARBA" id="ARBA00004141"/>
    </source>
</evidence>
<comment type="caution">
    <text evidence="8">The sequence shown here is derived from an EMBL/GenBank/DDBJ whole genome shotgun (WGS) entry which is preliminary data.</text>
</comment>
<feature type="domain" description="Major facilitator superfamily (MFS) profile" evidence="7">
    <location>
        <begin position="98"/>
        <end position="538"/>
    </location>
</feature>
<dbReference type="PANTHER" id="PTHR23502">
    <property type="entry name" value="MAJOR FACILITATOR SUPERFAMILY"/>
    <property type="match status" value="1"/>
</dbReference>
<accession>A0ABR1KA60</accession>
<feature type="transmembrane region" description="Helical" evidence="6">
    <location>
        <begin position="501"/>
        <end position="523"/>
    </location>
</feature>
<feature type="transmembrane region" description="Helical" evidence="6">
    <location>
        <begin position="327"/>
        <end position="354"/>
    </location>
</feature>
<evidence type="ECO:0000313" key="9">
    <source>
        <dbReference type="Proteomes" id="UP001363622"/>
    </source>
</evidence>
<feature type="transmembrane region" description="Helical" evidence="6">
    <location>
        <begin position="438"/>
        <end position="461"/>
    </location>
</feature>
<evidence type="ECO:0000256" key="4">
    <source>
        <dbReference type="ARBA" id="ARBA00023136"/>
    </source>
</evidence>
<evidence type="ECO:0000256" key="6">
    <source>
        <dbReference type="SAM" id="Phobius"/>
    </source>
</evidence>
<sequence length="538" mass="59229">MSDKQVVQTGSEGTTFFMDPEKVAVDPQGNGSNQEKIAVTSEHAASSPDKHAVCPPSIKSLPSSGDVCVGPDGTALVPQPSSSPDDPLNWTWRKKHLVFLALIPGCMLSDWALTWGSSVFELQAADWGMSVKDVAQSISPAIFMQGPGGLLAVPLCQRYGRLPVLFWSQFLTLIFTVGCTVAASYGSFTTMRAFQGLFGAAPQVIGMSMIHDMFFFHERARKINLWAASFLIGPYLGPFFSTLIILKLNWRPDFAVLCGFYILSTIMVILFGDETLFDRTSPAEQKPKTWARHLSLLIGIEGARVSGRPGLWTVFKHQCSLLARPHLFFPTAFFVMPITMWTIGIVSTITQFVLPPPYEFGYVALAMLYFAPMIGTLAGEVWGHFFNDWLVTRYTKRHDGKHVPENRLNGVYVPVIIGVAGLVLFGETLQHQLHWVGLAFGWAMNCFSTLGAMTAVSAYVLDCFPEHASLGSAWINFWRVIGGFSVAYFQLDWVHLNGPSVTFGCQAAIIAGATASVIATQVWGKRWRNIWPAPPAEN</sequence>
<dbReference type="PROSITE" id="PS50850">
    <property type="entry name" value="MFS"/>
    <property type="match status" value="1"/>
</dbReference>
<dbReference type="Pfam" id="PF07690">
    <property type="entry name" value="MFS_1"/>
    <property type="match status" value="1"/>
</dbReference>
<feature type="transmembrane region" description="Helical" evidence="6">
    <location>
        <begin position="223"/>
        <end position="248"/>
    </location>
</feature>
<feature type="transmembrane region" description="Helical" evidence="6">
    <location>
        <begin position="165"/>
        <end position="185"/>
    </location>
</feature>
<protein>
    <submittedName>
        <fullName evidence="8">Major facilitator superfamily domain-containing protein</fullName>
    </submittedName>
</protein>